<protein>
    <submittedName>
        <fullName evidence="2">Uncharacterized protein</fullName>
    </submittedName>
</protein>
<feature type="compositionally biased region" description="Low complexity" evidence="1">
    <location>
        <begin position="108"/>
        <end position="133"/>
    </location>
</feature>
<evidence type="ECO:0000313" key="3">
    <source>
        <dbReference type="Proteomes" id="UP000305654"/>
    </source>
</evidence>
<feature type="region of interest" description="Disordered" evidence="1">
    <location>
        <begin position="157"/>
        <end position="200"/>
    </location>
</feature>
<sequence length="200" mass="21826">MAELQTWISGRREWRLSGDPARTAGERSPLEQAVAGSSVHYLPQPMSLTEAQRFLALRADLSNETEPRIFRDQQIESGTMARAAVKSRSATSRTVADAAPKRRPGRPPGVKNRVKATPAKATRTTKATAAAKAAPKRNKAELEAHVIKLERTVARLREQNKEMKRAAAAPAETPEPPAAVAKPVRRRPKKESVTPAEAES</sequence>
<dbReference type="Proteomes" id="UP000305654">
    <property type="component" value="Unassembled WGS sequence"/>
</dbReference>
<comment type="caution">
    <text evidence="2">The sequence shown here is derived from an EMBL/GenBank/DDBJ whole genome shotgun (WGS) entry which is preliminary data.</text>
</comment>
<proteinExistence type="predicted"/>
<name>A0A5R9JFU2_9PROT</name>
<feature type="compositionally biased region" description="Low complexity" evidence="1">
    <location>
        <begin position="166"/>
        <end position="182"/>
    </location>
</feature>
<gene>
    <name evidence="2" type="ORF">FE263_03585</name>
</gene>
<dbReference type="RefSeq" id="WP_138324538.1">
    <property type="nucleotide sequence ID" value="NZ_VCDI01000001.1"/>
</dbReference>
<evidence type="ECO:0000313" key="2">
    <source>
        <dbReference type="EMBL" id="TLU74286.1"/>
    </source>
</evidence>
<feature type="region of interest" description="Disordered" evidence="1">
    <location>
        <begin position="80"/>
        <end position="139"/>
    </location>
</feature>
<evidence type="ECO:0000256" key="1">
    <source>
        <dbReference type="SAM" id="MobiDB-lite"/>
    </source>
</evidence>
<organism evidence="2 3">
    <name type="scientific">Lichenicoccus roseus</name>
    <dbReference type="NCBI Taxonomy" id="2683649"/>
    <lineage>
        <taxon>Bacteria</taxon>
        <taxon>Pseudomonadati</taxon>
        <taxon>Pseudomonadota</taxon>
        <taxon>Alphaproteobacteria</taxon>
        <taxon>Acetobacterales</taxon>
        <taxon>Acetobacteraceae</taxon>
        <taxon>Lichenicoccus</taxon>
    </lineage>
</organism>
<accession>A0A5R9JFU2</accession>
<dbReference type="AlphaFoldDB" id="A0A5R9JFU2"/>
<keyword evidence="3" id="KW-1185">Reference proteome</keyword>
<dbReference type="EMBL" id="VCDI01000001">
    <property type="protein sequence ID" value="TLU74286.1"/>
    <property type="molecule type" value="Genomic_DNA"/>
</dbReference>
<reference evidence="2 3" key="1">
    <citation type="submission" date="2019-05" db="EMBL/GenBank/DDBJ databases">
        <authorList>
            <person name="Pankratov T."/>
            <person name="Grouzdev D."/>
        </authorList>
    </citation>
    <scope>NUCLEOTIDE SEQUENCE [LARGE SCALE GENOMIC DNA]</scope>
    <source>
        <strain evidence="2 3">KEBCLARHB70R</strain>
    </source>
</reference>